<gene>
    <name evidence="1" type="ORF">CK203_097122</name>
</gene>
<evidence type="ECO:0000313" key="1">
    <source>
        <dbReference type="EMBL" id="RVW12905.1"/>
    </source>
</evidence>
<accession>A0A438BPL5</accession>
<dbReference type="AlphaFoldDB" id="A0A438BPL5"/>
<name>A0A438BPL5_VITVI</name>
<proteinExistence type="predicted"/>
<protein>
    <submittedName>
        <fullName evidence="1">Uncharacterized protein</fullName>
    </submittedName>
</protein>
<dbReference type="EMBL" id="QGNW01002673">
    <property type="protein sequence ID" value="RVW12905.1"/>
    <property type="molecule type" value="Genomic_DNA"/>
</dbReference>
<evidence type="ECO:0000313" key="2">
    <source>
        <dbReference type="Proteomes" id="UP000288805"/>
    </source>
</evidence>
<reference evidence="1 2" key="1">
    <citation type="journal article" date="2018" name="PLoS Genet.">
        <title>Population sequencing reveals clonal diversity and ancestral inbreeding in the grapevine cultivar Chardonnay.</title>
        <authorList>
            <person name="Roach M.J."/>
            <person name="Johnson D.L."/>
            <person name="Bohlmann J."/>
            <person name="van Vuuren H.J."/>
            <person name="Jones S.J."/>
            <person name="Pretorius I.S."/>
            <person name="Schmidt S.A."/>
            <person name="Borneman A.R."/>
        </authorList>
    </citation>
    <scope>NUCLEOTIDE SEQUENCE [LARGE SCALE GENOMIC DNA]</scope>
    <source>
        <strain evidence="2">cv. Chardonnay</strain>
        <tissue evidence="1">Leaf</tissue>
    </source>
</reference>
<organism evidence="1 2">
    <name type="scientific">Vitis vinifera</name>
    <name type="common">Grape</name>
    <dbReference type="NCBI Taxonomy" id="29760"/>
    <lineage>
        <taxon>Eukaryota</taxon>
        <taxon>Viridiplantae</taxon>
        <taxon>Streptophyta</taxon>
        <taxon>Embryophyta</taxon>
        <taxon>Tracheophyta</taxon>
        <taxon>Spermatophyta</taxon>
        <taxon>Magnoliopsida</taxon>
        <taxon>eudicotyledons</taxon>
        <taxon>Gunneridae</taxon>
        <taxon>Pentapetalae</taxon>
        <taxon>rosids</taxon>
        <taxon>Vitales</taxon>
        <taxon>Vitaceae</taxon>
        <taxon>Viteae</taxon>
        <taxon>Vitis</taxon>
    </lineage>
</organism>
<dbReference type="Proteomes" id="UP000288805">
    <property type="component" value="Unassembled WGS sequence"/>
</dbReference>
<sequence length="51" mass="5581">MEKVLKESGEQALNPDFCKRLTGGFNRSSGRAGKPAIKWIEVLLSPSFSLS</sequence>
<comment type="caution">
    <text evidence="1">The sequence shown here is derived from an EMBL/GenBank/DDBJ whole genome shotgun (WGS) entry which is preliminary data.</text>
</comment>